<dbReference type="Gene3D" id="3.90.550.20">
    <property type="match status" value="1"/>
</dbReference>
<dbReference type="SUPFAM" id="SSF53448">
    <property type="entry name" value="Nucleotide-diphospho-sugar transferases"/>
    <property type="match status" value="1"/>
</dbReference>
<dbReference type="PANTHER" id="PTHR32385:SF15">
    <property type="entry name" value="INOSITOL PHOSPHOCERAMIDE MANNOSYLTRANSFERASE 1"/>
    <property type="match status" value="1"/>
</dbReference>
<protein>
    <recommendedName>
        <fullName evidence="3">Glycosyltransferase</fullName>
    </recommendedName>
</protein>
<dbReference type="InterPro" id="IPR029044">
    <property type="entry name" value="Nucleotide-diphossugar_trans"/>
</dbReference>
<reference evidence="2" key="1">
    <citation type="journal article" date="2020" name="Nature">
        <title>Giant virus diversity and host interactions through global metagenomics.</title>
        <authorList>
            <person name="Schulz F."/>
            <person name="Roux S."/>
            <person name="Paez-Espino D."/>
            <person name="Jungbluth S."/>
            <person name="Walsh D.A."/>
            <person name="Denef V.J."/>
            <person name="McMahon K.D."/>
            <person name="Konstantinidis K.T."/>
            <person name="Eloe-Fadrosh E.A."/>
            <person name="Kyrpides N.C."/>
            <person name="Woyke T."/>
        </authorList>
    </citation>
    <scope>NUCLEOTIDE SEQUENCE</scope>
    <source>
        <strain evidence="2">GVMAG-M-3300018416-26</strain>
    </source>
</reference>
<evidence type="ECO:0000313" key="2">
    <source>
        <dbReference type="EMBL" id="QHS94021.1"/>
    </source>
</evidence>
<dbReference type="EMBL" id="MN739215">
    <property type="protein sequence ID" value="QHS94021.1"/>
    <property type="molecule type" value="Genomic_DNA"/>
</dbReference>
<keyword evidence="1" id="KW-0808">Transferase</keyword>
<dbReference type="InterPro" id="IPR007577">
    <property type="entry name" value="GlycoTrfase_DXD_sugar-bd_CS"/>
</dbReference>
<dbReference type="Pfam" id="PF04488">
    <property type="entry name" value="Gly_transf_sug"/>
    <property type="match status" value="1"/>
</dbReference>
<sequence>MCLQFTKQCNMSYEWIKKLPQYVHQIWFDFNDTSVFTHDHCKLVSHTQSMALNYGFKYKLWSLCDAEDFIKKKYPYYYNFFKSPITFNIIKCDFFRLLLMYHFGGIYIDIDFYVIKSFNDLFTDPDILFYDIDNSIVEDKNNCKILMFEEWYNSSNLDDKYSIEGSFHNGILCSVSKRESFWIEICNHIQIYGKNVKNTHDVWKVSGTNKLKNMFIQNNDKKHFFYCKYYVACPFRCVSIATEEIMECKSPNDKPINSSESYWMSYTLSFLENLHDVRLFFDSSAVVCIDIPSGSLWLNKV</sequence>
<evidence type="ECO:0000256" key="1">
    <source>
        <dbReference type="ARBA" id="ARBA00022679"/>
    </source>
</evidence>
<proteinExistence type="predicted"/>
<accession>A0A6C0BQG4</accession>
<dbReference type="GO" id="GO:0016020">
    <property type="term" value="C:membrane"/>
    <property type="evidence" value="ECO:0007669"/>
    <property type="project" value="GOC"/>
</dbReference>
<dbReference type="GO" id="GO:0000030">
    <property type="term" value="F:mannosyltransferase activity"/>
    <property type="evidence" value="ECO:0007669"/>
    <property type="project" value="TreeGrafter"/>
</dbReference>
<dbReference type="GO" id="GO:0051999">
    <property type="term" value="P:mannosyl-inositol phosphorylceramide biosynthetic process"/>
    <property type="evidence" value="ECO:0007669"/>
    <property type="project" value="TreeGrafter"/>
</dbReference>
<organism evidence="2">
    <name type="scientific">viral metagenome</name>
    <dbReference type="NCBI Taxonomy" id="1070528"/>
    <lineage>
        <taxon>unclassified sequences</taxon>
        <taxon>metagenomes</taxon>
        <taxon>organismal metagenomes</taxon>
    </lineage>
</organism>
<name>A0A6C0BQG4_9ZZZZ</name>
<dbReference type="AlphaFoldDB" id="A0A6C0BQG4"/>
<dbReference type="InterPro" id="IPR051706">
    <property type="entry name" value="Glycosyltransferase_domain"/>
</dbReference>
<evidence type="ECO:0008006" key="3">
    <source>
        <dbReference type="Google" id="ProtNLM"/>
    </source>
</evidence>
<dbReference type="PANTHER" id="PTHR32385">
    <property type="entry name" value="MANNOSYL PHOSPHORYLINOSITOL CERAMIDE SYNTHASE"/>
    <property type="match status" value="1"/>
</dbReference>